<keyword evidence="3" id="KW-0862">Zinc</keyword>
<evidence type="ECO:0000313" key="5">
    <source>
        <dbReference type="EMBL" id="AYD89948.1"/>
    </source>
</evidence>
<dbReference type="InterPro" id="IPR018164">
    <property type="entry name" value="Ala-tRNA-synth_IIc_N"/>
</dbReference>
<evidence type="ECO:0000313" key="6">
    <source>
        <dbReference type="Proteomes" id="UP000273001"/>
    </source>
</evidence>
<dbReference type="PANTHER" id="PTHR43462:SF1">
    <property type="entry name" value="ALANYL-TRNA EDITING PROTEIN AARSD1"/>
    <property type="match status" value="1"/>
</dbReference>
<dbReference type="RefSeq" id="WP_120204626.1">
    <property type="nucleotide sequence ID" value="NZ_CP032514.1"/>
</dbReference>
<dbReference type="PANTHER" id="PTHR43462">
    <property type="entry name" value="ALANYL-TRNA EDITING PROTEIN"/>
    <property type="match status" value="1"/>
</dbReference>
<name>A0ABM6Z478_9ACTO</name>
<dbReference type="SMART" id="SM00863">
    <property type="entry name" value="tRNA_SAD"/>
    <property type="match status" value="1"/>
</dbReference>
<dbReference type="Gene3D" id="2.40.30.130">
    <property type="match status" value="1"/>
</dbReference>
<dbReference type="SUPFAM" id="SSF50447">
    <property type="entry name" value="Translation proteins"/>
    <property type="match status" value="1"/>
</dbReference>
<gene>
    <name evidence="5" type="ORF">D5R93_07790</name>
</gene>
<keyword evidence="6" id="KW-1185">Reference proteome</keyword>
<dbReference type="InterPro" id="IPR009000">
    <property type="entry name" value="Transl_B-barrel_sf"/>
</dbReference>
<proteinExistence type="predicted"/>
<feature type="domain" description="Threonyl/alanyl tRNA synthetase SAD" evidence="4">
    <location>
        <begin position="188"/>
        <end position="230"/>
    </location>
</feature>
<dbReference type="InterPro" id="IPR012947">
    <property type="entry name" value="tRNA_SAD"/>
</dbReference>
<accession>A0ABM6Z478</accession>
<dbReference type="InterPro" id="IPR051335">
    <property type="entry name" value="Alanyl-tRNA_Editing_Enzymes"/>
</dbReference>
<comment type="cofactor">
    <cofactor evidence="1">
        <name>Zn(2+)</name>
        <dbReference type="ChEBI" id="CHEBI:29105"/>
    </cofactor>
</comment>
<dbReference type="Pfam" id="PF07973">
    <property type="entry name" value="tRNA_SAD"/>
    <property type="match status" value="1"/>
</dbReference>
<dbReference type="SUPFAM" id="SSF55186">
    <property type="entry name" value="ThrRS/AlaRS common domain"/>
    <property type="match status" value="1"/>
</dbReference>
<organism evidence="5 6">
    <name type="scientific">Actinomyces lilanjuaniae</name>
    <dbReference type="NCBI Taxonomy" id="2321394"/>
    <lineage>
        <taxon>Bacteria</taxon>
        <taxon>Bacillati</taxon>
        <taxon>Actinomycetota</taxon>
        <taxon>Actinomycetes</taxon>
        <taxon>Actinomycetales</taxon>
        <taxon>Actinomycetaceae</taxon>
        <taxon>Actinomyces</taxon>
    </lineage>
</organism>
<dbReference type="Pfam" id="PF01411">
    <property type="entry name" value="tRNA-synt_2c"/>
    <property type="match status" value="1"/>
</dbReference>
<evidence type="ECO:0000256" key="2">
    <source>
        <dbReference type="ARBA" id="ARBA00022723"/>
    </source>
</evidence>
<evidence type="ECO:0000256" key="3">
    <source>
        <dbReference type="ARBA" id="ARBA00022833"/>
    </source>
</evidence>
<dbReference type="Gene3D" id="3.30.980.10">
    <property type="entry name" value="Threonyl-trna Synthetase, Chain A, domain 2"/>
    <property type="match status" value="1"/>
</dbReference>
<evidence type="ECO:0000256" key="1">
    <source>
        <dbReference type="ARBA" id="ARBA00001947"/>
    </source>
</evidence>
<evidence type="ECO:0000259" key="4">
    <source>
        <dbReference type="SMART" id="SM00863"/>
    </source>
</evidence>
<sequence length="235" mass="26058">MTTSPDDHTELLYNDDPYMTRATATVTEVSGEDVVLDRTLFYPEGGGQAADTGRVAGHQVAGLRRERVRLEQVGTGAAVPVAAVVMHTLPGHDLDVGDVVDLELDWQRRYDNMRTHTLAHLLYIAVSEHLQSRDLPVVTRGCQIEGEAARFDFSADIGAQSLPEIETRVRQLRDAALDAHIERQDSGLRLWRAAEFSIPCGGTHVTSTSEIDGDLHVRRRRKGRGLTRLYVSRHA</sequence>
<dbReference type="InterPro" id="IPR018163">
    <property type="entry name" value="Thr/Ala-tRNA-synth_IIc_edit"/>
</dbReference>
<reference evidence="5 6" key="1">
    <citation type="submission" date="2018-09" db="EMBL/GenBank/DDBJ databases">
        <authorList>
            <person name="Li J."/>
        </authorList>
    </citation>
    <scope>NUCLEOTIDE SEQUENCE [LARGE SCALE GENOMIC DNA]</scope>
    <source>
        <strain evidence="5 6">2129</strain>
    </source>
</reference>
<dbReference type="EMBL" id="CP032514">
    <property type="protein sequence ID" value="AYD89948.1"/>
    <property type="molecule type" value="Genomic_DNA"/>
</dbReference>
<protein>
    <submittedName>
        <fullName evidence="5">Alanyl-tRNA editing protein</fullName>
    </submittedName>
</protein>
<dbReference type="Proteomes" id="UP000273001">
    <property type="component" value="Chromosome"/>
</dbReference>
<keyword evidence="2" id="KW-0479">Metal-binding</keyword>